<keyword evidence="2" id="KW-0472">Membrane</keyword>
<feature type="transmembrane region" description="Helical" evidence="2">
    <location>
        <begin position="94"/>
        <end position="114"/>
    </location>
</feature>
<reference evidence="3 4" key="1">
    <citation type="submission" date="2014-05" db="EMBL/GenBank/DDBJ databases">
        <title>Cellulosimicrobium funkei U11 genome.</title>
        <authorList>
            <person name="Hu C."/>
            <person name="Gong Y."/>
            <person name="Wan W."/>
            <person name="Jiang M."/>
        </authorList>
    </citation>
    <scope>NUCLEOTIDE SEQUENCE [LARGE SCALE GENOMIC DNA]</scope>
    <source>
        <strain evidence="3 4">U11</strain>
    </source>
</reference>
<feature type="transmembrane region" description="Helical" evidence="2">
    <location>
        <begin position="121"/>
        <end position="140"/>
    </location>
</feature>
<keyword evidence="4" id="KW-1185">Reference proteome</keyword>
<evidence type="ECO:0000256" key="2">
    <source>
        <dbReference type="SAM" id="Phobius"/>
    </source>
</evidence>
<feature type="compositionally biased region" description="Basic and acidic residues" evidence="1">
    <location>
        <begin position="14"/>
        <end position="30"/>
    </location>
</feature>
<dbReference type="STRING" id="264251.FB00_05125"/>
<feature type="region of interest" description="Disordered" evidence="1">
    <location>
        <begin position="1"/>
        <end position="33"/>
    </location>
</feature>
<protein>
    <submittedName>
        <fullName evidence="3">Uncharacterized protein</fullName>
    </submittedName>
</protein>
<gene>
    <name evidence="3" type="ORF">FB00_05125</name>
</gene>
<dbReference type="RefSeq" id="WP_047231787.1">
    <property type="nucleotide sequence ID" value="NZ_JNBQ01000003.1"/>
</dbReference>
<name>A0A0H2KV29_9MICO</name>
<dbReference type="PATRIC" id="fig|264251.5.peg.1052"/>
<comment type="caution">
    <text evidence="3">The sequence shown here is derived from an EMBL/GenBank/DDBJ whole genome shotgun (WGS) entry which is preliminary data.</text>
</comment>
<sequence length="141" mass="14676">MEHDDRASTGQDVTPERQGDGTARGQERGPRVRAVLTTSEMRRRHDRAAAGALVAFLGLLLVAAPAFFALLFGLDSSSDACVDAWGGPCDGAPQAYALAVGLVAAPLLLGLAIARPRRARAWLVATVGGALVLFVVLLVTT</sequence>
<dbReference type="Proteomes" id="UP000035265">
    <property type="component" value="Unassembled WGS sequence"/>
</dbReference>
<accession>A0A0H2KV29</accession>
<dbReference type="EMBL" id="JNBQ01000003">
    <property type="protein sequence ID" value="KLN35669.1"/>
    <property type="molecule type" value="Genomic_DNA"/>
</dbReference>
<evidence type="ECO:0000313" key="3">
    <source>
        <dbReference type="EMBL" id="KLN35669.1"/>
    </source>
</evidence>
<proteinExistence type="predicted"/>
<keyword evidence="2" id="KW-0812">Transmembrane</keyword>
<feature type="transmembrane region" description="Helical" evidence="2">
    <location>
        <begin position="48"/>
        <end position="74"/>
    </location>
</feature>
<evidence type="ECO:0000313" key="4">
    <source>
        <dbReference type="Proteomes" id="UP000035265"/>
    </source>
</evidence>
<keyword evidence="2" id="KW-1133">Transmembrane helix</keyword>
<evidence type="ECO:0000256" key="1">
    <source>
        <dbReference type="SAM" id="MobiDB-lite"/>
    </source>
</evidence>
<dbReference type="AlphaFoldDB" id="A0A0H2KV29"/>
<organism evidence="3 4">
    <name type="scientific">Cellulosimicrobium funkei</name>
    <dbReference type="NCBI Taxonomy" id="264251"/>
    <lineage>
        <taxon>Bacteria</taxon>
        <taxon>Bacillati</taxon>
        <taxon>Actinomycetota</taxon>
        <taxon>Actinomycetes</taxon>
        <taxon>Micrococcales</taxon>
        <taxon>Promicromonosporaceae</taxon>
        <taxon>Cellulosimicrobium</taxon>
    </lineage>
</organism>